<dbReference type="AlphaFoldDB" id="A0A6G0X4L8"/>
<proteinExistence type="predicted"/>
<evidence type="ECO:0000256" key="1">
    <source>
        <dbReference type="SAM" id="Coils"/>
    </source>
</evidence>
<keyword evidence="1" id="KW-0175">Coiled coil</keyword>
<evidence type="ECO:0000313" key="3">
    <source>
        <dbReference type="Proteomes" id="UP000481153"/>
    </source>
</evidence>
<evidence type="ECO:0000313" key="2">
    <source>
        <dbReference type="EMBL" id="KAF0734865.1"/>
    </source>
</evidence>
<sequence>MQRRSTAKLRLESSTSNDEDWRFGGRKKFVKAKTATLESPSELQKTRKILENAIERETRLRQELSQSRTDAAARESKLQARINLLEADLTVTTDQVEATKAAQRKLKLKYEMQRDVVIDLESQVQQLTRTIAALEVEKNGLQAQLAKETRLRHDTVIHCDQLNVIVKELRHDLAAIKSDTSLSDCMAQMQLDNDRLVRLLADTQEFSQFKMYTSLEQTSYCSPESIRAGKDLLAWGRLVASLKDAYPTHADDSNATVNIATEEKNWVPTQVLKFANAFRTEHCPSCPPEVYSHFLQQINAQWQKRCVAKVKNVHERHRNLENELRRQVKQAKPYDAVVHEREIERLRQEIAQLRKIRGKPRVDKPFGAGI</sequence>
<dbReference type="Proteomes" id="UP000481153">
    <property type="component" value="Unassembled WGS sequence"/>
</dbReference>
<feature type="coiled-coil region" evidence="1">
    <location>
        <begin position="117"/>
        <end position="151"/>
    </location>
</feature>
<feature type="coiled-coil region" evidence="1">
    <location>
        <begin position="43"/>
        <end position="70"/>
    </location>
</feature>
<gene>
    <name evidence="2" type="ORF">Ae201684_008527</name>
</gene>
<keyword evidence="3" id="KW-1185">Reference proteome</keyword>
<dbReference type="EMBL" id="VJMJ01000103">
    <property type="protein sequence ID" value="KAF0734865.1"/>
    <property type="molecule type" value="Genomic_DNA"/>
</dbReference>
<feature type="coiled-coil region" evidence="1">
    <location>
        <begin position="310"/>
        <end position="356"/>
    </location>
</feature>
<name>A0A6G0X4L8_9STRA</name>
<dbReference type="VEuPathDB" id="FungiDB:AeMF1_010408"/>
<organism evidence="2 3">
    <name type="scientific">Aphanomyces euteiches</name>
    <dbReference type="NCBI Taxonomy" id="100861"/>
    <lineage>
        <taxon>Eukaryota</taxon>
        <taxon>Sar</taxon>
        <taxon>Stramenopiles</taxon>
        <taxon>Oomycota</taxon>
        <taxon>Saprolegniomycetes</taxon>
        <taxon>Saprolegniales</taxon>
        <taxon>Verrucalvaceae</taxon>
        <taxon>Aphanomyces</taxon>
    </lineage>
</organism>
<comment type="caution">
    <text evidence="2">The sequence shown here is derived from an EMBL/GenBank/DDBJ whole genome shotgun (WGS) entry which is preliminary data.</text>
</comment>
<protein>
    <submittedName>
        <fullName evidence="2">Uncharacterized protein</fullName>
    </submittedName>
</protein>
<reference evidence="2 3" key="1">
    <citation type="submission" date="2019-07" db="EMBL/GenBank/DDBJ databases">
        <title>Genomics analysis of Aphanomyces spp. identifies a new class of oomycete effector associated with host adaptation.</title>
        <authorList>
            <person name="Gaulin E."/>
        </authorList>
    </citation>
    <scope>NUCLEOTIDE SEQUENCE [LARGE SCALE GENOMIC DNA]</scope>
    <source>
        <strain evidence="2 3">ATCC 201684</strain>
    </source>
</reference>
<accession>A0A6G0X4L8</accession>